<evidence type="ECO:0000256" key="1">
    <source>
        <dbReference type="ARBA" id="ARBA00004651"/>
    </source>
</evidence>
<accession>A0A8J6QSJ4</accession>
<evidence type="ECO:0000313" key="10">
    <source>
        <dbReference type="Proteomes" id="UP000638014"/>
    </source>
</evidence>
<feature type="transmembrane region" description="Helical" evidence="8">
    <location>
        <begin position="192"/>
        <end position="211"/>
    </location>
</feature>
<dbReference type="GO" id="GO:0005886">
    <property type="term" value="C:plasma membrane"/>
    <property type="evidence" value="ECO:0007669"/>
    <property type="project" value="UniProtKB-SubCell"/>
</dbReference>
<feature type="binding site" evidence="7">
    <location>
        <position position="96"/>
    </location>
    <ligand>
        <name>Zn(2+)</name>
        <dbReference type="ChEBI" id="CHEBI:29105"/>
    </ligand>
</feature>
<evidence type="ECO:0000256" key="7">
    <source>
        <dbReference type="PIRSR" id="PIRSR604254-1"/>
    </source>
</evidence>
<name>A0A8J6QSJ4_9GAMM</name>
<evidence type="ECO:0000256" key="2">
    <source>
        <dbReference type="ARBA" id="ARBA00008488"/>
    </source>
</evidence>
<dbReference type="AlphaFoldDB" id="A0A8J6QSJ4"/>
<feature type="binding site" evidence="7">
    <location>
        <position position="222"/>
    </location>
    <ligand>
        <name>Zn(2+)</name>
        <dbReference type="ChEBI" id="CHEBI:29105"/>
    </ligand>
</feature>
<proteinExistence type="inferred from homology"/>
<feature type="transmembrane region" description="Helical" evidence="8">
    <location>
        <begin position="79"/>
        <end position="98"/>
    </location>
</feature>
<evidence type="ECO:0000256" key="4">
    <source>
        <dbReference type="ARBA" id="ARBA00022692"/>
    </source>
</evidence>
<dbReference type="GO" id="GO:0140911">
    <property type="term" value="F:pore-forming activity"/>
    <property type="evidence" value="ECO:0007669"/>
    <property type="project" value="InterPro"/>
</dbReference>
<evidence type="ECO:0000313" key="9">
    <source>
        <dbReference type="EMBL" id="MBD1387817.1"/>
    </source>
</evidence>
<gene>
    <name evidence="9" type="ORF">IC617_00105</name>
</gene>
<feature type="transmembrane region" description="Helical" evidence="8">
    <location>
        <begin position="46"/>
        <end position="67"/>
    </location>
</feature>
<feature type="transmembrane region" description="Helical" evidence="8">
    <location>
        <begin position="220"/>
        <end position="240"/>
    </location>
</feature>
<reference evidence="9" key="1">
    <citation type="submission" date="2020-09" db="EMBL/GenBank/DDBJ databases">
        <title>A novel bacterium of genus Neiella, isolated from South China Sea.</title>
        <authorList>
            <person name="Huang H."/>
            <person name="Mo K."/>
            <person name="Hu Y."/>
        </authorList>
    </citation>
    <scope>NUCLEOTIDE SEQUENCE</scope>
    <source>
        <strain evidence="9">HB171785</strain>
    </source>
</reference>
<dbReference type="NCBIfam" id="TIGR01065">
    <property type="entry name" value="hlyIII"/>
    <property type="match status" value="1"/>
</dbReference>
<comment type="caution">
    <text evidence="9">The sequence shown here is derived from an EMBL/GenBank/DDBJ whole genome shotgun (WGS) entry which is preliminary data.</text>
</comment>
<keyword evidence="10" id="KW-1185">Reference proteome</keyword>
<dbReference type="InterPro" id="IPR005744">
    <property type="entry name" value="Hy-lIII"/>
</dbReference>
<feature type="binding site" evidence="7">
    <location>
        <position position="218"/>
    </location>
    <ligand>
        <name>Zn(2+)</name>
        <dbReference type="ChEBI" id="CHEBI:29105"/>
    </ligand>
</feature>
<feature type="transmembrane region" description="Helical" evidence="8">
    <location>
        <begin position="163"/>
        <end position="180"/>
    </location>
</feature>
<evidence type="ECO:0000256" key="3">
    <source>
        <dbReference type="ARBA" id="ARBA00022475"/>
    </source>
</evidence>
<evidence type="ECO:0000256" key="5">
    <source>
        <dbReference type="ARBA" id="ARBA00022989"/>
    </source>
</evidence>
<evidence type="ECO:0000256" key="8">
    <source>
        <dbReference type="SAM" id="Phobius"/>
    </source>
</evidence>
<comment type="similarity">
    <text evidence="2">Belongs to the UPF0073 (Hly-III) family.</text>
</comment>
<keyword evidence="7" id="KW-0479">Metal-binding</keyword>
<keyword evidence="5 8" id="KW-1133">Transmembrane helix</keyword>
<keyword evidence="3" id="KW-1003">Cell membrane</keyword>
<sequence>MASFQAVHGALQSKIFSVHLFAQLTRNATVSNTAAYSTAEEWLNSLTHLIGFGLSIAALVLMVMVSAEQQDTWRIVASSIYGASLIVLFAASSCYHAVPWPRIKKHLKAFDHCAIYLLIAGSYTPFMLISMRGTLGWSIFAAVWAMAIIGITLKLGWPNRFKALRVISYLVMGWLVVIAIKPLSAALGEQGMWWLAAGGLCYSVGVIFYLLKKLPFTHAIWHLFVVAGGLCHFFSVWWHVLPMPELNELAGL</sequence>
<keyword evidence="4 8" id="KW-0812">Transmembrane</keyword>
<feature type="transmembrane region" description="Helical" evidence="8">
    <location>
        <begin position="110"/>
        <end position="129"/>
    </location>
</feature>
<dbReference type="Proteomes" id="UP000638014">
    <property type="component" value="Unassembled WGS sequence"/>
</dbReference>
<keyword evidence="7" id="KW-0862">Zinc</keyword>
<organism evidence="9 10">
    <name type="scientific">Neiella litorisoli</name>
    <dbReference type="NCBI Taxonomy" id="2771431"/>
    <lineage>
        <taxon>Bacteria</taxon>
        <taxon>Pseudomonadati</taxon>
        <taxon>Pseudomonadota</taxon>
        <taxon>Gammaproteobacteria</taxon>
        <taxon>Alteromonadales</taxon>
        <taxon>Echinimonadaceae</taxon>
        <taxon>Neiella</taxon>
    </lineage>
</organism>
<dbReference type="PANTHER" id="PTHR20855">
    <property type="entry name" value="ADIPOR/PROGESTIN RECEPTOR-RELATED"/>
    <property type="match status" value="1"/>
</dbReference>
<comment type="subcellular location">
    <subcellularLocation>
        <location evidence="1">Cell membrane</location>
        <topology evidence="1">Multi-pass membrane protein</topology>
    </subcellularLocation>
</comment>
<dbReference type="PANTHER" id="PTHR20855:SF3">
    <property type="entry name" value="LD03007P"/>
    <property type="match status" value="1"/>
</dbReference>
<dbReference type="EMBL" id="JACXAF010000001">
    <property type="protein sequence ID" value="MBD1387817.1"/>
    <property type="molecule type" value="Genomic_DNA"/>
</dbReference>
<dbReference type="InterPro" id="IPR004254">
    <property type="entry name" value="AdipoR/HlyIII-related"/>
</dbReference>
<evidence type="ECO:0000256" key="6">
    <source>
        <dbReference type="ARBA" id="ARBA00023136"/>
    </source>
</evidence>
<dbReference type="Pfam" id="PF03006">
    <property type="entry name" value="HlyIII"/>
    <property type="match status" value="1"/>
</dbReference>
<feature type="transmembrane region" description="Helical" evidence="8">
    <location>
        <begin position="135"/>
        <end position="156"/>
    </location>
</feature>
<keyword evidence="6 8" id="KW-0472">Membrane</keyword>
<dbReference type="GO" id="GO:0046872">
    <property type="term" value="F:metal ion binding"/>
    <property type="evidence" value="ECO:0007669"/>
    <property type="project" value="UniProtKB-KW"/>
</dbReference>
<protein>
    <submittedName>
        <fullName evidence="9">Hemolysin III family protein</fullName>
    </submittedName>
</protein>